<name>A0A0G1T164_9BACT</name>
<gene>
    <name evidence="4" type="ORF">UY01_C0009G0003</name>
</gene>
<evidence type="ECO:0000313" key="4">
    <source>
        <dbReference type="EMBL" id="KKU75561.1"/>
    </source>
</evidence>
<evidence type="ECO:0000259" key="2">
    <source>
        <dbReference type="SMART" id="SM00849"/>
    </source>
</evidence>
<proteinExistence type="predicted"/>
<dbReference type="InterPro" id="IPR001279">
    <property type="entry name" value="Metallo-B-lactamas"/>
</dbReference>
<dbReference type="SMART" id="SM00849">
    <property type="entry name" value="Lactamase_B"/>
    <property type="match status" value="1"/>
</dbReference>
<evidence type="ECO:0000256" key="1">
    <source>
        <dbReference type="ARBA" id="ARBA00022801"/>
    </source>
</evidence>
<dbReference type="EMBL" id="LCOJ01000009">
    <property type="protein sequence ID" value="KKU75561.1"/>
    <property type="molecule type" value="Genomic_DNA"/>
</dbReference>
<dbReference type="Pfam" id="PF07521">
    <property type="entry name" value="RMMBL"/>
    <property type="match status" value="1"/>
</dbReference>
<dbReference type="AlphaFoldDB" id="A0A0G1T164"/>
<protein>
    <submittedName>
        <fullName evidence="4">Beta-lactamase domain protein</fullName>
    </submittedName>
</protein>
<feature type="domain" description="Metallo-beta-lactamase" evidence="2">
    <location>
        <begin position="13"/>
        <end position="228"/>
    </location>
</feature>
<dbReference type="InterPro" id="IPR036866">
    <property type="entry name" value="RibonucZ/Hydroxyglut_hydro"/>
</dbReference>
<evidence type="ECO:0000313" key="5">
    <source>
        <dbReference type="Proteomes" id="UP000034879"/>
    </source>
</evidence>
<dbReference type="InterPro" id="IPR022712">
    <property type="entry name" value="Beta_Casp"/>
</dbReference>
<organism evidence="4 5">
    <name type="scientific">Candidatus Nomurabacteria bacterium GW2011_GWB1_47_6</name>
    <dbReference type="NCBI Taxonomy" id="1618749"/>
    <lineage>
        <taxon>Bacteria</taxon>
        <taxon>Candidatus Nomuraibacteriota</taxon>
    </lineage>
</organism>
<dbReference type="SUPFAM" id="SSF56281">
    <property type="entry name" value="Metallo-hydrolase/oxidoreductase"/>
    <property type="match status" value="1"/>
</dbReference>
<keyword evidence="1" id="KW-0378">Hydrolase</keyword>
<evidence type="ECO:0000259" key="3">
    <source>
        <dbReference type="SMART" id="SM01027"/>
    </source>
</evidence>
<dbReference type="CDD" id="cd16295">
    <property type="entry name" value="TTHA0252-CPSF-like_MBL-fold"/>
    <property type="match status" value="1"/>
</dbReference>
<accession>A0A0G1T164</accession>
<dbReference type="PANTHER" id="PTHR11203:SF37">
    <property type="entry name" value="INTEGRATOR COMPLEX SUBUNIT 11"/>
    <property type="match status" value="1"/>
</dbReference>
<dbReference type="GO" id="GO:0004521">
    <property type="term" value="F:RNA endonuclease activity"/>
    <property type="evidence" value="ECO:0007669"/>
    <property type="project" value="TreeGrafter"/>
</dbReference>
<dbReference type="Gene3D" id="3.60.15.10">
    <property type="entry name" value="Ribonuclease Z/Hydroxyacylglutathione hydrolase-like"/>
    <property type="match status" value="1"/>
</dbReference>
<dbReference type="Proteomes" id="UP000034879">
    <property type="component" value="Unassembled WGS sequence"/>
</dbReference>
<dbReference type="SMART" id="SM01027">
    <property type="entry name" value="Beta-Casp"/>
    <property type="match status" value="1"/>
</dbReference>
<dbReference type="GO" id="GO:0016787">
    <property type="term" value="F:hydrolase activity"/>
    <property type="evidence" value="ECO:0007669"/>
    <property type="project" value="UniProtKB-KW"/>
</dbReference>
<dbReference type="PANTHER" id="PTHR11203">
    <property type="entry name" value="CLEAVAGE AND POLYADENYLATION SPECIFICITY FACTOR FAMILY MEMBER"/>
    <property type="match status" value="1"/>
</dbReference>
<reference evidence="4 5" key="1">
    <citation type="journal article" date="2015" name="Nature">
        <title>rRNA introns, odd ribosomes, and small enigmatic genomes across a large radiation of phyla.</title>
        <authorList>
            <person name="Brown C.T."/>
            <person name="Hug L.A."/>
            <person name="Thomas B.C."/>
            <person name="Sharon I."/>
            <person name="Castelle C.J."/>
            <person name="Singh A."/>
            <person name="Wilkins M.J."/>
            <person name="Williams K.H."/>
            <person name="Banfield J.F."/>
        </authorList>
    </citation>
    <scope>NUCLEOTIDE SEQUENCE [LARGE SCALE GENOMIC DNA]</scope>
</reference>
<feature type="domain" description="Beta-Casp" evidence="3">
    <location>
        <begin position="239"/>
        <end position="364"/>
    </location>
</feature>
<dbReference type="PATRIC" id="fig|1618749.3.peg.250"/>
<dbReference type="InterPro" id="IPR011108">
    <property type="entry name" value="RMMBL"/>
</dbReference>
<comment type="caution">
    <text evidence="4">The sequence shown here is derived from an EMBL/GenBank/DDBJ whole genome shotgun (WGS) entry which is preliminary data.</text>
</comment>
<dbReference type="Pfam" id="PF16661">
    <property type="entry name" value="Lactamase_B_6"/>
    <property type="match status" value="1"/>
</dbReference>
<sequence>MKLTFYGGAQSVTGANYLLEAAGLKILVDCGVFQGSDEADSKNFEPFPYDASQIDAIFLTHSHADHAGRLPKLYKDGFRGKLYATPPALEMAEIALPDNLSLMASDPQTSQRPPLFSVADLKGVMDLSEGLSYGQTILLNNDVSVALHNAGHILGSSFVEIRVAAKRIYFSGDLGNPPTPFLPDFEYPTDADYIVVESAYGDRVHENRSERREKLKSIVRETVTKGGILMIPSFAMERTQELLFELNSMHNSGEIPEVPMFLDSPLAIRLTKVYQKYSSYFNREASEQIKSDPDLFKFPGLTYTLSADESKRINNVVGPKIIIAGSGMSSGGRILHHQRRYLPDPNSTILFIGFQAEGTPGRRIFDGSRKIKIFGEEVEINCAVEAIGGYSAHADQPTLLDWISKGAAAGRLKRVFAVQGETLSAAALTSETEKKFNVPALAPSPGQTVELED</sequence>
<dbReference type="Gene3D" id="3.40.50.10890">
    <property type="match status" value="1"/>
</dbReference>
<dbReference type="InterPro" id="IPR050698">
    <property type="entry name" value="MBL"/>
</dbReference>
<dbReference type="Pfam" id="PF10996">
    <property type="entry name" value="Beta-Casp"/>
    <property type="match status" value="1"/>
</dbReference>